<dbReference type="Proteomes" id="UP000005808">
    <property type="component" value="Unassembled WGS sequence"/>
</dbReference>
<gene>
    <name evidence="1" type="ORF">OR16_42408</name>
</gene>
<evidence type="ECO:0000313" key="1">
    <source>
        <dbReference type="EMBL" id="EHP37508.1"/>
    </source>
</evidence>
<sequence length="126" mass="13968">RAYQARAEVALVCFAGGRAEVRLQPARARPWSEAWIHPIAGGGVRRWRLAWRVPASCWRRLRTLSGAAALVVAAKRWRSMEQPPRPHGADAVMVVDFERQAVALGRCRQLAAGWEGEYLVADALIG</sequence>
<organism evidence="1 2">
    <name type="scientific">Cupriavidus basilensis OR16</name>
    <dbReference type="NCBI Taxonomy" id="1127483"/>
    <lineage>
        <taxon>Bacteria</taxon>
        <taxon>Pseudomonadati</taxon>
        <taxon>Pseudomonadota</taxon>
        <taxon>Betaproteobacteria</taxon>
        <taxon>Burkholderiales</taxon>
        <taxon>Burkholderiaceae</taxon>
        <taxon>Cupriavidus</taxon>
    </lineage>
</organism>
<evidence type="ECO:0000313" key="2">
    <source>
        <dbReference type="Proteomes" id="UP000005808"/>
    </source>
</evidence>
<dbReference type="AlphaFoldDB" id="H1SIZ5"/>
<dbReference type="OrthoDB" id="5793213at2"/>
<protein>
    <submittedName>
        <fullName evidence="1">Mg-chelatase subunit ChlD-like protein</fullName>
    </submittedName>
</protein>
<name>H1SIZ5_9BURK</name>
<accession>H1SIZ5</accession>
<reference evidence="1 2" key="1">
    <citation type="journal article" date="2012" name="J. Bacteriol.">
        <title>De Novo Genome Project of Cupriavidus basilensis OR16.</title>
        <authorList>
            <person name="Cserhati M."/>
            <person name="Kriszt B."/>
            <person name="Szoboszlay S."/>
            <person name="Toth A."/>
            <person name="Szabo I."/>
            <person name="Tancsics A."/>
            <person name="Nagy I."/>
            <person name="Horvath B."/>
            <person name="Nagy I."/>
            <person name="Kukolya J."/>
        </authorList>
    </citation>
    <scope>NUCLEOTIDE SEQUENCE [LARGE SCALE GENOMIC DNA]</scope>
    <source>
        <strain evidence="1 2">OR16</strain>
    </source>
</reference>
<dbReference type="EMBL" id="AHJE01000321">
    <property type="protein sequence ID" value="EHP37508.1"/>
    <property type="molecule type" value="Genomic_DNA"/>
</dbReference>
<proteinExistence type="predicted"/>
<feature type="non-terminal residue" evidence="1">
    <location>
        <position position="1"/>
    </location>
</feature>
<comment type="caution">
    <text evidence="1">The sequence shown here is derived from an EMBL/GenBank/DDBJ whole genome shotgun (WGS) entry which is preliminary data.</text>
</comment>
<dbReference type="RefSeq" id="WP_006164979.1">
    <property type="nucleotide sequence ID" value="NZ_AHJE01000321.1"/>
</dbReference>
<dbReference type="PATRIC" id="fig|1127483.3.peg.8347"/>